<reference evidence="2 3" key="1">
    <citation type="submission" date="2014-02" db="EMBL/GenBank/DDBJ databases">
        <title>Genome sequence of Mycoplasma capricolum subsp. capricolum strain 14232.</title>
        <authorList>
            <person name="Sirand-Pugnet P."/>
            <person name="Breton M."/>
            <person name="Dordet-Frisoni E."/>
            <person name="Baranowski E."/>
            <person name="Barre A."/>
            <person name="Couture C."/>
            <person name="Dupuy V."/>
            <person name="Gaurivaud P."/>
            <person name="Jacob D."/>
            <person name="Lemaitre C."/>
            <person name="Manso-Silvan L."/>
            <person name="Nikolski M."/>
            <person name="Nouvel L.-X."/>
            <person name="Poumarat F."/>
            <person name="Tardy F."/>
            <person name="Thebault P."/>
            <person name="Theil S."/>
            <person name="Citti C."/>
            <person name="Thiaucourt F."/>
            <person name="Blanchard A."/>
        </authorList>
    </citation>
    <scope>NUCLEOTIDE SEQUENCE [LARGE SCALE GENOMIC DNA]</scope>
    <source>
        <strain evidence="2 3">14232</strain>
    </source>
</reference>
<organism evidence="2 3">
    <name type="scientific">Mycoplasma capricolum subsp. capricolum 14232</name>
    <dbReference type="NCBI Taxonomy" id="1188238"/>
    <lineage>
        <taxon>Bacteria</taxon>
        <taxon>Bacillati</taxon>
        <taxon>Mycoplasmatota</taxon>
        <taxon>Mollicutes</taxon>
        <taxon>Mycoplasmataceae</taxon>
        <taxon>Mycoplasma</taxon>
    </lineage>
</organism>
<evidence type="ECO:0000313" key="2">
    <source>
        <dbReference type="EMBL" id="KEZ20498.1"/>
    </source>
</evidence>
<evidence type="ECO:0000313" key="3">
    <source>
        <dbReference type="Proteomes" id="UP000028533"/>
    </source>
</evidence>
<protein>
    <submittedName>
        <fullName evidence="2">Protein phosphatase</fullName>
    </submittedName>
</protein>
<dbReference type="AlphaFoldDB" id="A0A084ERA6"/>
<dbReference type="RefSeq" id="WP_036431029.1">
    <property type="nucleotide sequence ID" value="NZ_JFDO01000004.1"/>
</dbReference>
<dbReference type="EMBL" id="JFDO01000004">
    <property type="protein sequence ID" value="KEZ20498.1"/>
    <property type="molecule type" value="Genomic_DNA"/>
</dbReference>
<dbReference type="InterPro" id="IPR036457">
    <property type="entry name" value="PPM-type-like_dom_sf"/>
</dbReference>
<dbReference type="CDD" id="cd00143">
    <property type="entry name" value="PP2Cc"/>
    <property type="match status" value="1"/>
</dbReference>
<dbReference type="Gene3D" id="3.60.40.10">
    <property type="entry name" value="PPM-type phosphatase domain"/>
    <property type="match status" value="1"/>
</dbReference>
<dbReference type="SMART" id="SM00331">
    <property type="entry name" value="PP2C_SIG"/>
    <property type="match status" value="1"/>
</dbReference>
<name>A0A084ERA6_MYCCA</name>
<dbReference type="PROSITE" id="PS51746">
    <property type="entry name" value="PPM_2"/>
    <property type="match status" value="1"/>
</dbReference>
<feature type="domain" description="PPM-type phosphatase" evidence="1">
    <location>
        <begin position="5"/>
        <end position="251"/>
    </location>
</feature>
<dbReference type="Proteomes" id="UP000028533">
    <property type="component" value="Unassembled WGS sequence"/>
</dbReference>
<evidence type="ECO:0000259" key="1">
    <source>
        <dbReference type="PROSITE" id="PS51746"/>
    </source>
</evidence>
<sequence>MKIKAVGLSEKGNFRKENQDYLNYYKNTDGSFLAIICDGMGGHKCGEIASRLAVNTFVDLFKKSNFKQKESKEIFSWLENSISYIINVMKKYVESFIEAKDMGTTLSAILIANNNAHIINIGDSRIYHLKDQHFNQVTIDQNLMNSNYDMQKIKKQAQKYYGTKFNENTYWKSLTSALGPTKKLKIDSYFLKDSNGLFCLTTDGIHDFIDIKTFKDYLDLKSSLKTKAKNIIKYSINNLSTDNLSIILLEVM</sequence>
<dbReference type="SMART" id="SM00332">
    <property type="entry name" value="PP2Cc"/>
    <property type="match status" value="1"/>
</dbReference>
<dbReference type="SUPFAM" id="SSF81606">
    <property type="entry name" value="PP2C-like"/>
    <property type="match status" value="1"/>
</dbReference>
<dbReference type="InterPro" id="IPR001932">
    <property type="entry name" value="PPM-type_phosphatase-like_dom"/>
</dbReference>
<dbReference type="Pfam" id="PF13672">
    <property type="entry name" value="PP2C_2"/>
    <property type="match status" value="1"/>
</dbReference>
<proteinExistence type="predicted"/>
<comment type="caution">
    <text evidence="2">The sequence shown here is derived from an EMBL/GenBank/DDBJ whole genome shotgun (WGS) entry which is preliminary data.</text>
</comment>
<gene>
    <name evidence="2" type="ORF">MCAPa_0720</name>
</gene>
<accession>A0A084ERA6</accession>